<dbReference type="InterPro" id="IPR021317">
    <property type="entry name" value="DUF2917"/>
</dbReference>
<name>A0ABZ0WE40_9BURK</name>
<dbReference type="Proteomes" id="UP001325479">
    <property type="component" value="Chromosome"/>
</dbReference>
<protein>
    <submittedName>
        <fullName evidence="1">DUF2917 domain-containing protein</fullName>
    </submittedName>
</protein>
<dbReference type="Pfam" id="PF11142">
    <property type="entry name" value="DUF2917"/>
    <property type="match status" value="1"/>
</dbReference>
<evidence type="ECO:0000313" key="2">
    <source>
        <dbReference type="Proteomes" id="UP001325479"/>
    </source>
</evidence>
<reference evidence="1 2" key="1">
    <citation type="submission" date="2023-12" db="EMBL/GenBank/DDBJ databases">
        <title>Genome sequencing and assembly of bacterial species from a model synthetic community.</title>
        <authorList>
            <person name="Hogle S.L."/>
        </authorList>
    </citation>
    <scope>NUCLEOTIDE SEQUENCE [LARGE SCALE GENOMIC DNA]</scope>
    <source>
        <strain evidence="1 2">HAMBI 2494</strain>
    </source>
</reference>
<dbReference type="EMBL" id="CP139965">
    <property type="protein sequence ID" value="WQD75615.1"/>
    <property type="molecule type" value="Genomic_DNA"/>
</dbReference>
<proteinExistence type="predicted"/>
<evidence type="ECO:0000313" key="1">
    <source>
        <dbReference type="EMBL" id="WQD75615.1"/>
    </source>
</evidence>
<accession>A0ABZ0WE40</accession>
<gene>
    <name evidence="1" type="ORF">U0042_15775</name>
</gene>
<sequence>MREIRTFELEHGEPAAALQAAQPLVLDVRAGQIWLTVEGDAGDYWLAAGESFELPRGARAWVSSGRDGARFALAFDLETARGGAAHAQGIAPQRMLRSWASKWSLARFASRFASRLA</sequence>
<dbReference type="RefSeq" id="WP_114814518.1">
    <property type="nucleotide sequence ID" value="NZ_CP139965.1"/>
</dbReference>
<organism evidence="1 2">
    <name type="scientific">Paraburkholderia kururiensis</name>
    <dbReference type="NCBI Taxonomy" id="984307"/>
    <lineage>
        <taxon>Bacteria</taxon>
        <taxon>Pseudomonadati</taxon>
        <taxon>Pseudomonadota</taxon>
        <taxon>Betaproteobacteria</taxon>
        <taxon>Burkholderiales</taxon>
        <taxon>Burkholderiaceae</taxon>
        <taxon>Paraburkholderia</taxon>
    </lineage>
</organism>
<keyword evidence="2" id="KW-1185">Reference proteome</keyword>